<dbReference type="EMBL" id="JAUSQL010000001">
    <property type="protein sequence ID" value="MDP9832580.1"/>
    <property type="molecule type" value="Genomic_DNA"/>
</dbReference>
<dbReference type="Pfam" id="PF06094">
    <property type="entry name" value="GGACT"/>
    <property type="match status" value="1"/>
</dbReference>
<dbReference type="InterPro" id="IPR013024">
    <property type="entry name" value="GGCT-like"/>
</dbReference>
<name>A0ABT9PKY0_9ACTO</name>
<keyword evidence="5" id="KW-1185">Reference proteome</keyword>
<sequence length="567" mass="61246">MYVGHGWGGFDYGIQIASLNGADYGDVIVRSPDGLLRIYHSDGTSLSGGYQIGNGWAVMADIVPADDWDGDGRPDLLARHKDGRLLLYPTEGAGDWGRVRQIGQGWSQIDMMAVPGDLTGDGVPDLIGRHVPTGRLLLYPGDGEGGFDAMRVIGHGWENFKNITSIGDFNRDGRPDIIAQRADGRLFRYSSLGGGWWSKAVQIGHGWQNMTLPGRWKTTTVAGPPAPRPSMLRQPFVYGTLRTGDRGYHMVRGRVLSERRATVAHYALWVTHNGTWPWAIPSPTSRPIVGQIMEFPASTLSANLTRLDIYEGYYPGRDINTMRYFRNAATTTDGEPVWIYETSPRQAQWVVRNGYRVTNGDWFNQVRAYAARSAMGGGGMWDSPGAESNVLVNAATELTTCHSELGSLEGQFLHLDLSATAPESTEQGYISVPAESFMAVDSQGNWFAPFDESAQFCSATNDQLIAFVDDGVSATGTLTLSGDIAELYWVNDDGDPILIWSKNPVASSQTSETTPAEESTVEGEPTLGAPTSEGEEQGRAGSSGSETSAPADDADLDAEPTATSATG</sequence>
<reference evidence="4 5" key="1">
    <citation type="submission" date="2023-07" db="EMBL/GenBank/DDBJ databases">
        <title>Sequencing the genomes of 1000 actinobacteria strains.</title>
        <authorList>
            <person name="Klenk H.-P."/>
        </authorList>
    </citation>
    <scope>NUCLEOTIDE SEQUENCE [LARGE SCALE GENOMIC DNA]</scope>
    <source>
        <strain evidence="4 5">DSM 19515</strain>
    </source>
</reference>
<feature type="region of interest" description="Disordered" evidence="2">
    <location>
        <begin position="502"/>
        <end position="567"/>
    </location>
</feature>
<keyword evidence="1" id="KW-0732">Signal</keyword>
<dbReference type="Pfam" id="PF13517">
    <property type="entry name" value="FG-GAP_3"/>
    <property type="match status" value="1"/>
</dbReference>
<protein>
    <submittedName>
        <fullName evidence="4">Gamma-glutamylcyclotransferase (GGCT)/AIG2-like uncharacterized protein YtfP</fullName>
    </submittedName>
</protein>
<comment type="caution">
    <text evidence="4">The sequence shown here is derived from an EMBL/GenBank/DDBJ whole genome shotgun (WGS) entry which is preliminary data.</text>
</comment>
<dbReference type="PANTHER" id="PTHR44103:SF1">
    <property type="entry name" value="PROPROTEIN CONVERTASE P"/>
    <property type="match status" value="1"/>
</dbReference>
<dbReference type="InterPro" id="IPR036568">
    <property type="entry name" value="GGCT-like_sf"/>
</dbReference>
<dbReference type="Proteomes" id="UP001230145">
    <property type="component" value="Unassembled WGS sequence"/>
</dbReference>
<dbReference type="CDD" id="cd06661">
    <property type="entry name" value="GGCT_like"/>
    <property type="match status" value="1"/>
</dbReference>
<organism evidence="4 5">
    <name type="scientific">Trueperella abortisuis</name>
    <dbReference type="NCBI Taxonomy" id="445930"/>
    <lineage>
        <taxon>Bacteria</taxon>
        <taxon>Bacillati</taxon>
        <taxon>Actinomycetota</taxon>
        <taxon>Actinomycetes</taxon>
        <taxon>Actinomycetales</taxon>
        <taxon>Actinomycetaceae</taxon>
        <taxon>Trueperella</taxon>
    </lineage>
</organism>
<accession>A0ABT9PKY0</accession>
<dbReference type="SUPFAM" id="SSF69318">
    <property type="entry name" value="Integrin alpha N-terminal domain"/>
    <property type="match status" value="1"/>
</dbReference>
<dbReference type="InterPro" id="IPR013517">
    <property type="entry name" value="FG-GAP"/>
</dbReference>
<evidence type="ECO:0000313" key="5">
    <source>
        <dbReference type="Proteomes" id="UP001230145"/>
    </source>
</evidence>
<evidence type="ECO:0000256" key="2">
    <source>
        <dbReference type="SAM" id="MobiDB-lite"/>
    </source>
</evidence>
<evidence type="ECO:0000259" key="3">
    <source>
        <dbReference type="Pfam" id="PF06094"/>
    </source>
</evidence>
<evidence type="ECO:0000256" key="1">
    <source>
        <dbReference type="ARBA" id="ARBA00022729"/>
    </source>
</evidence>
<dbReference type="InterPro" id="IPR028994">
    <property type="entry name" value="Integrin_alpha_N"/>
</dbReference>
<feature type="compositionally biased region" description="Polar residues" evidence="2">
    <location>
        <begin position="504"/>
        <end position="517"/>
    </location>
</feature>
<evidence type="ECO:0000313" key="4">
    <source>
        <dbReference type="EMBL" id="MDP9832580.1"/>
    </source>
</evidence>
<dbReference type="InterPro" id="IPR009288">
    <property type="entry name" value="AIG2-like_dom"/>
</dbReference>
<dbReference type="SUPFAM" id="SSF110857">
    <property type="entry name" value="Gamma-glutamyl cyclotransferase-like"/>
    <property type="match status" value="1"/>
</dbReference>
<dbReference type="PANTHER" id="PTHR44103">
    <property type="entry name" value="PROPROTEIN CONVERTASE P"/>
    <property type="match status" value="1"/>
</dbReference>
<feature type="domain" description="Gamma-glutamylcyclotransferase AIG2-like" evidence="3">
    <location>
        <begin position="236"/>
        <end position="362"/>
    </location>
</feature>
<dbReference type="Gene3D" id="3.10.490.10">
    <property type="entry name" value="Gamma-glutamyl cyclotransferase-like"/>
    <property type="match status" value="1"/>
</dbReference>
<gene>
    <name evidence="4" type="ORF">J2S45_001259</name>
</gene>
<dbReference type="Gene3D" id="2.130.10.130">
    <property type="entry name" value="Integrin alpha, N-terminal"/>
    <property type="match status" value="1"/>
</dbReference>
<dbReference type="RefSeq" id="WP_307634866.1">
    <property type="nucleotide sequence ID" value="NZ_JAUSQL010000001.1"/>
</dbReference>
<proteinExistence type="predicted"/>